<reference evidence="1" key="1">
    <citation type="submission" date="2021-07" db="EMBL/GenBank/DDBJ databases">
        <authorList>
            <person name="Durling M."/>
        </authorList>
    </citation>
    <scope>NUCLEOTIDE SEQUENCE</scope>
</reference>
<keyword evidence="2" id="KW-1185">Reference proteome</keyword>
<evidence type="ECO:0000313" key="2">
    <source>
        <dbReference type="Proteomes" id="UP000701801"/>
    </source>
</evidence>
<dbReference type="OrthoDB" id="5326346at2759"/>
<name>A0A9N9Q8Y3_9HELO</name>
<dbReference type="AlphaFoldDB" id="A0A9N9Q8Y3"/>
<comment type="caution">
    <text evidence="1">The sequence shown here is derived from an EMBL/GenBank/DDBJ whole genome shotgun (WGS) entry which is preliminary data.</text>
</comment>
<dbReference type="EMBL" id="CAJVRM010000254">
    <property type="protein sequence ID" value="CAG8978376.1"/>
    <property type="molecule type" value="Genomic_DNA"/>
</dbReference>
<gene>
    <name evidence="1" type="ORF">HYALB_00010395</name>
</gene>
<dbReference type="Proteomes" id="UP000701801">
    <property type="component" value="Unassembled WGS sequence"/>
</dbReference>
<organism evidence="1 2">
    <name type="scientific">Hymenoscyphus albidus</name>
    <dbReference type="NCBI Taxonomy" id="595503"/>
    <lineage>
        <taxon>Eukaryota</taxon>
        <taxon>Fungi</taxon>
        <taxon>Dikarya</taxon>
        <taxon>Ascomycota</taxon>
        <taxon>Pezizomycotina</taxon>
        <taxon>Leotiomycetes</taxon>
        <taxon>Helotiales</taxon>
        <taxon>Helotiaceae</taxon>
        <taxon>Hymenoscyphus</taxon>
    </lineage>
</organism>
<sequence>MLVSRQLSLSSRVFKSMHQYTSHEVKALRRNGSVKIPLPDDDPAAFTILMNIVHAKNKAISSQIDLPLVTQFTILVDKYEMHEAAGFIGEIDN</sequence>
<accession>A0A9N9Q8Y3</accession>
<evidence type="ECO:0000313" key="1">
    <source>
        <dbReference type="EMBL" id="CAG8978376.1"/>
    </source>
</evidence>
<evidence type="ECO:0008006" key="3">
    <source>
        <dbReference type="Google" id="ProtNLM"/>
    </source>
</evidence>
<proteinExistence type="predicted"/>
<protein>
    <recommendedName>
        <fullName evidence="3">BTB domain-containing protein</fullName>
    </recommendedName>
</protein>